<sequence>MKFSCVAALPLLSMVDGFAFVPQKAATSSTALDATPVYYSTSTGNTETVAGYIVEASGGDEAEDIGDVDDDTIAGLDSMIIGAPTWHTGAEEERSGTSWDEWLYSNLENMDLSGKKVAIFGVGDQASYADNFCDAAGELYDCFTAKGAKVYGMTSTDGYDHEESKAIVDGKFVGLMCDEDNQYDDSEPRAKAWVEQLKAEGFF</sequence>
<feature type="signal peptide" evidence="7">
    <location>
        <begin position="1"/>
        <end position="19"/>
    </location>
</feature>
<dbReference type="AlphaFoldDB" id="A0A6T8M0D6"/>
<keyword evidence="7" id="KW-0732">Signal</keyword>
<comment type="similarity">
    <text evidence="2">Belongs to the flavodoxin family.</text>
</comment>
<gene>
    <name evidence="9" type="ORF">PINE0816_LOCUS15304</name>
    <name evidence="10" type="ORF">PINE0816_LOCUS15306</name>
</gene>
<keyword evidence="3" id="KW-0813">Transport</keyword>
<accession>A0A6T8M0D6</accession>
<organism evidence="9">
    <name type="scientific">Proboscia inermis</name>
    <dbReference type="NCBI Taxonomy" id="420281"/>
    <lineage>
        <taxon>Eukaryota</taxon>
        <taxon>Sar</taxon>
        <taxon>Stramenopiles</taxon>
        <taxon>Ochrophyta</taxon>
        <taxon>Bacillariophyta</taxon>
        <taxon>Coscinodiscophyceae</taxon>
        <taxon>Rhizosoleniophycidae</taxon>
        <taxon>Rhizosoleniales</taxon>
        <taxon>Rhizosoleniaceae</taxon>
        <taxon>Proboscia</taxon>
    </lineage>
</organism>
<dbReference type="InterPro" id="IPR008254">
    <property type="entry name" value="Flavodoxin/NO_synth"/>
</dbReference>
<evidence type="ECO:0000313" key="10">
    <source>
        <dbReference type="EMBL" id="CAD8419171.1"/>
    </source>
</evidence>
<evidence type="ECO:0000259" key="8">
    <source>
        <dbReference type="PROSITE" id="PS50902"/>
    </source>
</evidence>
<dbReference type="GO" id="GO:0009055">
    <property type="term" value="F:electron transfer activity"/>
    <property type="evidence" value="ECO:0007669"/>
    <property type="project" value="InterPro"/>
</dbReference>
<keyword evidence="4" id="KW-0285">Flavoprotein</keyword>
<proteinExistence type="inferred from homology"/>
<keyword evidence="6" id="KW-0249">Electron transport</keyword>
<evidence type="ECO:0000256" key="1">
    <source>
        <dbReference type="ARBA" id="ARBA00001917"/>
    </source>
</evidence>
<dbReference type="EMBL" id="HBEL01032673">
    <property type="protein sequence ID" value="CAD8419171.1"/>
    <property type="molecule type" value="Transcribed_RNA"/>
</dbReference>
<dbReference type="NCBIfam" id="TIGR01752">
    <property type="entry name" value="flav_long"/>
    <property type="match status" value="1"/>
</dbReference>
<dbReference type="InterPro" id="IPR010086">
    <property type="entry name" value="Flavodoxin_lc"/>
</dbReference>
<dbReference type="Pfam" id="PF00258">
    <property type="entry name" value="Flavodoxin_1"/>
    <property type="match status" value="1"/>
</dbReference>
<comment type="cofactor">
    <cofactor evidence="1">
        <name>FMN</name>
        <dbReference type="ChEBI" id="CHEBI:58210"/>
    </cofactor>
</comment>
<feature type="chain" id="PRO_5035676818" description="Flavodoxin-like domain-containing protein" evidence="7">
    <location>
        <begin position="20"/>
        <end position="203"/>
    </location>
</feature>
<evidence type="ECO:0000256" key="2">
    <source>
        <dbReference type="ARBA" id="ARBA00005267"/>
    </source>
</evidence>
<name>A0A6T8M0D6_9STRA</name>
<dbReference type="PIRSF" id="PIRSF038996">
    <property type="entry name" value="FldA"/>
    <property type="match status" value="1"/>
</dbReference>
<evidence type="ECO:0000256" key="4">
    <source>
        <dbReference type="ARBA" id="ARBA00022630"/>
    </source>
</evidence>
<dbReference type="NCBIfam" id="NF006738">
    <property type="entry name" value="PRK09267.1-4"/>
    <property type="match status" value="1"/>
</dbReference>
<dbReference type="PANTHER" id="PTHR42809">
    <property type="entry name" value="FLAVODOXIN 2"/>
    <property type="match status" value="1"/>
</dbReference>
<evidence type="ECO:0000256" key="3">
    <source>
        <dbReference type="ARBA" id="ARBA00022448"/>
    </source>
</evidence>
<evidence type="ECO:0000256" key="5">
    <source>
        <dbReference type="ARBA" id="ARBA00022643"/>
    </source>
</evidence>
<keyword evidence="5" id="KW-0288">FMN</keyword>
<dbReference type="PANTHER" id="PTHR42809:SF1">
    <property type="entry name" value="FLAVODOXIN 1"/>
    <property type="match status" value="1"/>
</dbReference>
<protein>
    <recommendedName>
        <fullName evidence="8">Flavodoxin-like domain-containing protein</fullName>
    </recommendedName>
</protein>
<evidence type="ECO:0000256" key="7">
    <source>
        <dbReference type="SAM" id="SignalP"/>
    </source>
</evidence>
<reference evidence="9" key="1">
    <citation type="submission" date="2021-01" db="EMBL/GenBank/DDBJ databases">
        <authorList>
            <person name="Corre E."/>
            <person name="Pelletier E."/>
            <person name="Niang G."/>
            <person name="Scheremetjew M."/>
            <person name="Finn R."/>
            <person name="Kale V."/>
            <person name="Holt S."/>
            <person name="Cochrane G."/>
            <person name="Meng A."/>
            <person name="Brown T."/>
            <person name="Cohen L."/>
        </authorList>
    </citation>
    <scope>NUCLEOTIDE SEQUENCE</scope>
    <source>
        <strain evidence="9">CCAP1064/1</strain>
    </source>
</reference>
<dbReference type="InterPro" id="IPR001226">
    <property type="entry name" value="Flavodoxin_CS"/>
</dbReference>
<dbReference type="Gene3D" id="3.40.50.360">
    <property type="match status" value="1"/>
</dbReference>
<dbReference type="InterPro" id="IPR029039">
    <property type="entry name" value="Flavoprotein-like_sf"/>
</dbReference>
<dbReference type="SUPFAM" id="SSF52218">
    <property type="entry name" value="Flavoproteins"/>
    <property type="match status" value="1"/>
</dbReference>
<evidence type="ECO:0000256" key="6">
    <source>
        <dbReference type="ARBA" id="ARBA00022982"/>
    </source>
</evidence>
<dbReference type="EMBL" id="HBEL01032671">
    <property type="protein sequence ID" value="CAD8419169.1"/>
    <property type="molecule type" value="Transcribed_RNA"/>
</dbReference>
<feature type="domain" description="Flavodoxin-like" evidence="8">
    <location>
        <begin position="35"/>
        <end position="198"/>
    </location>
</feature>
<evidence type="ECO:0000313" key="9">
    <source>
        <dbReference type="EMBL" id="CAD8419169.1"/>
    </source>
</evidence>
<dbReference type="PROSITE" id="PS00201">
    <property type="entry name" value="FLAVODOXIN"/>
    <property type="match status" value="1"/>
</dbReference>
<dbReference type="InterPro" id="IPR050619">
    <property type="entry name" value="Flavodoxin"/>
</dbReference>
<dbReference type="GO" id="GO:0010181">
    <property type="term" value="F:FMN binding"/>
    <property type="evidence" value="ECO:0007669"/>
    <property type="project" value="InterPro"/>
</dbReference>
<dbReference type="PROSITE" id="PS50902">
    <property type="entry name" value="FLAVODOXIN_LIKE"/>
    <property type="match status" value="1"/>
</dbReference>